<keyword evidence="3 4" id="KW-0012">Acyltransferase</keyword>
<evidence type="ECO:0000256" key="2">
    <source>
        <dbReference type="ARBA" id="ARBA00022679"/>
    </source>
</evidence>
<keyword evidence="2 4" id="KW-0808">Transferase</keyword>
<dbReference type="PANTHER" id="PTHR42811">
    <property type="entry name" value="SERINE ACETYLTRANSFERASE"/>
    <property type="match status" value="1"/>
</dbReference>
<evidence type="ECO:0000313" key="5">
    <source>
        <dbReference type="EMBL" id="VFR60551.1"/>
    </source>
</evidence>
<dbReference type="PROSITE" id="PS00101">
    <property type="entry name" value="HEXAPEP_TRANSFERASES"/>
    <property type="match status" value="1"/>
</dbReference>
<dbReference type="EC" id="2.3.1.30" evidence="4"/>
<dbReference type="InterPro" id="IPR045304">
    <property type="entry name" value="LbH_SAT"/>
</dbReference>
<dbReference type="AlphaFoldDB" id="A0A484RLE5"/>
<organism evidence="4">
    <name type="scientific">plant metagenome</name>
    <dbReference type="NCBI Taxonomy" id="1297885"/>
    <lineage>
        <taxon>unclassified sequences</taxon>
        <taxon>metagenomes</taxon>
        <taxon>organismal metagenomes</taxon>
    </lineage>
</organism>
<sequence length="196" mass="20416">MTMSQEISAGDLQPIRLLLRADLLRQHALLNGSDATKPRGARLWLGMVSPRFVPVLLCRVAHSLHRSGLGPLAKLVSLANFFAFGIEIAVRCPIGPGLFLPHTQGTVIGAWRIGANATIFQGVTLGAKEVDFTYTQLSRPSLGDGVTVGAGAKVLGGLTLGEGVRIGANSVVLSDIPDHALAVGAPARVIRTGGEA</sequence>
<dbReference type="Pfam" id="PF00132">
    <property type="entry name" value="Hexapep"/>
    <property type="match status" value="1"/>
</dbReference>
<dbReference type="EMBL" id="CAADIG010000025">
    <property type="protein sequence ID" value="VFR50059.1"/>
    <property type="molecule type" value="Genomic_DNA"/>
</dbReference>
<dbReference type="CDD" id="cd03354">
    <property type="entry name" value="LbH_SAT"/>
    <property type="match status" value="1"/>
</dbReference>
<comment type="similarity">
    <text evidence="1">Belongs to the transferase hexapeptide repeat family.</text>
</comment>
<dbReference type="InterPro" id="IPR011004">
    <property type="entry name" value="Trimer_LpxA-like_sf"/>
</dbReference>
<accession>A0A484RLE5</accession>
<reference evidence="4" key="1">
    <citation type="submission" date="2019-03" db="EMBL/GenBank/DDBJ databases">
        <authorList>
            <person name="Danneels B."/>
        </authorList>
    </citation>
    <scope>NUCLEOTIDE SEQUENCE</scope>
</reference>
<name>A0A484RLE5_9ZZZZ</name>
<dbReference type="InterPro" id="IPR001451">
    <property type="entry name" value="Hexapep"/>
</dbReference>
<gene>
    <name evidence="4" type="ORF">ANT2_2751</name>
    <name evidence="5" type="ORF">ANT3_2753</name>
</gene>
<protein>
    <submittedName>
        <fullName evidence="4">Serine acetyltransferase</fullName>
        <ecNumber evidence="4">2.3.1.30</ecNumber>
    </submittedName>
</protein>
<dbReference type="Gene3D" id="2.160.10.10">
    <property type="entry name" value="Hexapeptide repeat proteins"/>
    <property type="match status" value="1"/>
</dbReference>
<evidence type="ECO:0000313" key="4">
    <source>
        <dbReference type="EMBL" id="VFR50059.1"/>
    </source>
</evidence>
<dbReference type="InterPro" id="IPR018357">
    <property type="entry name" value="Hexapep_transf_CS"/>
</dbReference>
<dbReference type="EMBL" id="CAADID010000007">
    <property type="protein sequence ID" value="VFR60551.1"/>
    <property type="molecule type" value="Genomic_DNA"/>
</dbReference>
<proteinExistence type="inferred from homology"/>
<dbReference type="SUPFAM" id="SSF51161">
    <property type="entry name" value="Trimeric LpxA-like enzymes"/>
    <property type="match status" value="1"/>
</dbReference>
<evidence type="ECO:0000256" key="1">
    <source>
        <dbReference type="ARBA" id="ARBA00007274"/>
    </source>
</evidence>
<evidence type="ECO:0000256" key="3">
    <source>
        <dbReference type="ARBA" id="ARBA00023315"/>
    </source>
</evidence>
<dbReference type="GO" id="GO:0009001">
    <property type="term" value="F:serine O-acetyltransferase activity"/>
    <property type="evidence" value="ECO:0007669"/>
    <property type="project" value="UniProtKB-EC"/>
</dbReference>